<comment type="caution">
    <text evidence="1">The sequence shown here is derived from an EMBL/GenBank/DDBJ whole genome shotgun (WGS) entry which is preliminary data.</text>
</comment>
<dbReference type="Proteomes" id="UP000095552">
    <property type="component" value="Unassembled WGS sequence"/>
</dbReference>
<dbReference type="EMBL" id="MDGQ01000003">
    <property type="protein sequence ID" value="OEK07073.1"/>
    <property type="molecule type" value="Genomic_DNA"/>
</dbReference>
<protein>
    <submittedName>
        <fullName evidence="1">Uncharacterized protein</fullName>
    </submittedName>
</protein>
<proteinExistence type="predicted"/>
<reference evidence="1 2" key="1">
    <citation type="submission" date="2016-08" db="EMBL/GenBank/DDBJ databases">
        <title>Draft genome of Fabibacter sp. strain SK-8.</title>
        <authorList>
            <person name="Wong S.-K."/>
            <person name="Hamasaki K."/>
            <person name="Yoshizawa S."/>
        </authorList>
    </citation>
    <scope>NUCLEOTIDE SEQUENCE [LARGE SCALE GENOMIC DNA]</scope>
    <source>
        <strain evidence="1 2">SK-8</strain>
    </source>
</reference>
<evidence type="ECO:0000313" key="2">
    <source>
        <dbReference type="Proteomes" id="UP000095552"/>
    </source>
</evidence>
<dbReference type="AlphaFoldDB" id="A0A1E5T6T6"/>
<evidence type="ECO:0000313" key="1">
    <source>
        <dbReference type="EMBL" id="OEK07073.1"/>
    </source>
</evidence>
<dbReference type="STRING" id="1563681.BFP71_05290"/>
<sequence length="174" mass="20087">MAEIRYFIMTQTDDFKHYKAIDFEKIDVDFLMAKGDIQKSLTVLQDTTRIKLGFYSRIENASDQLITELSGKVNGLTVDEVDEFQFQNARLNKALADHFDELPKAILSANQKQEIALTELNTSLSAYGLSIYNINLTDGENVFYYHRFQIKNQSYEGIFELNKKTLEVSSFKEI</sequence>
<gene>
    <name evidence="1" type="ORF">BFP71_05290</name>
</gene>
<name>A0A1E5T6T6_9BACT</name>
<organism evidence="1 2">
    <name type="scientific">Roseivirga misakiensis</name>
    <dbReference type="NCBI Taxonomy" id="1563681"/>
    <lineage>
        <taxon>Bacteria</taxon>
        <taxon>Pseudomonadati</taxon>
        <taxon>Bacteroidota</taxon>
        <taxon>Cytophagia</taxon>
        <taxon>Cytophagales</taxon>
        <taxon>Roseivirgaceae</taxon>
        <taxon>Roseivirga</taxon>
    </lineage>
</organism>
<accession>A0A1E5T6T6</accession>
<keyword evidence="2" id="KW-1185">Reference proteome</keyword>